<reference evidence="3" key="1">
    <citation type="journal article" date="2019" name="Int. J. Syst. Evol. Microbiol.">
        <title>The Global Catalogue of Microorganisms (GCM) 10K type strain sequencing project: providing services to taxonomists for standard genome sequencing and annotation.</title>
        <authorList>
            <consortium name="The Broad Institute Genomics Platform"/>
            <consortium name="The Broad Institute Genome Sequencing Center for Infectious Disease"/>
            <person name="Wu L."/>
            <person name="Ma J."/>
        </authorList>
    </citation>
    <scope>NUCLEOTIDE SEQUENCE [LARGE SCALE GENOMIC DNA]</scope>
    <source>
        <strain evidence="3">KCTC 42248</strain>
    </source>
</reference>
<comment type="caution">
    <text evidence="2">The sequence shown here is derived from an EMBL/GenBank/DDBJ whole genome shotgun (WGS) entry which is preliminary data.</text>
</comment>
<gene>
    <name evidence="2" type="ORF">ACFSQ3_05680</name>
</gene>
<dbReference type="Proteomes" id="UP001597393">
    <property type="component" value="Unassembled WGS sequence"/>
</dbReference>
<keyword evidence="3" id="KW-1185">Reference proteome</keyword>
<dbReference type="SUPFAM" id="SSF50998">
    <property type="entry name" value="Quinoprotein alcohol dehydrogenase-like"/>
    <property type="match status" value="1"/>
</dbReference>
<proteinExistence type="predicted"/>
<dbReference type="EMBL" id="JBHUMA010000004">
    <property type="protein sequence ID" value="MFD2598437.1"/>
    <property type="molecule type" value="Genomic_DNA"/>
</dbReference>
<evidence type="ECO:0000256" key="1">
    <source>
        <dbReference type="SAM" id="Phobius"/>
    </source>
</evidence>
<name>A0ABW5NHG7_9SPHI</name>
<keyword evidence="1" id="KW-0812">Transmembrane</keyword>
<organism evidence="2 3">
    <name type="scientific">Sphingobacterium corticis</name>
    <dbReference type="NCBI Taxonomy" id="1812823"/>
    <lineage>
        <taxon>Bacteria</taxon>
        <taxon>Pseudomonadati</taxon>
        <taxon>Bacteroidota</taxon>
        <taxon>Sphingobacteriia</taxon>
        <taxon>Sphingobacteriales</taxon>
        <taxon>Sphingobacteriaceae</taxon>
        <taxon>Sphingobacterium</taxon>
    </lineage>
</organism>
<evidence type="ECO:0000313" key="2">
    <source>
        <dbReference type="EMBL" id="MFD2598437.1"/>
    </source>
</evidence>
<accession>A0ABW5NHG7</accession>
<dbReference type="RefSeq" id="WP_380868323.1">
    <property type="nucleotide sequence ID" value="NZ_JBHUMA010000004.1"/>
</dbReference>
<sequence>MAKRVTALKCPQCGSVKKQSIKEDHYICNHCDTEYFLDNDDINVNINHHHKRTSWGNTKELTPTTIGVGIGAVLILIFFGFSEFLSNSTVRPQPKEDNYSQYAREQILYNGSDGSPKILLTVDRRYVGQGNRKSEYLFLFYDPIAERTINTQKAPAQWGDNPTLYLRKFSDGVVYFIADKMNQVYKLDTLQNQMVEISGDLFSSKPELSSGVATVKFANDIYGDGFKIMTNDGKDFSYYPIADLIYADDKKFFEDAEQLHTLPAGAKDKNYYIFSRKSSSYPDEPPVQLIKYAYKEKPGYPIRLPYNAEWDDISDYDKGPFAKKKSLFRYSDHRISSYKDLTPGRAYFDPDIMYQEENRLYISALPNANPNNSRQIQKIDTETGSVIWTYKPGSTQSNINDLTVANGMVGFHYSGSQSERFYKYLLLNDKDGTLIKEIDLDNFRLK</sequence>
<protein>
    <submittedName>
        <fullName evidence="2">Uncharacterized protein</fullName>
    </submittedName>
</protein>
<keyword evidence="1" id="KW-1133">Transmembrane helix</keyword>
<dbReference type="InterPro" id="IPR011047">
    <property type="entry name" value="Quinoprotein_ADH-like_sf"/>
</dbReference>
<feature type="transmembrane region" description="Helical" evidence="1">
    <location>
        <begin position="61"/>
        <end position="81"/>
    </location>
</feature>
<evidence type="ECO:0000313" key="3">
    <source>
        <dbReference type="Proteomes" id="UP001597393"/>
    </source>
</evidence>
<keyword evidence="1" id="KW-0472">Membrane</keyword>